<protein>
    <recommendedName>
        <fullName evidence="3">TMEM53</fullName>
    </recommendedName>
</protein>
<comment type="caution">
    <text evidence="1">The sequence shown here is derived from an EMBL/GenBank/DDBJ whole genome shotgun (WGS) entry which is preliminary data.</text>
</comment>
<evidence type="ECO:0008006" key="3">
    <source>
        <dbReference type="Google" id="ProtNLM"/>
    </source>
</evidence>
<evidence type="ECO:0000313" key="2">
    <source>
        <dbReference type="Proteomes" id="UP000593567"/>
    </source>
</evidence>
<dbReference type="Proteomes" id="UP000593567">
    <property type="component" value="Unassembled WGS sequence"/>
</dbReference>
<gene>
    <name evidence="1" type="ORF">EB796_018866</name>
</gene>
<dbReference type="SUPFAM" id="SSF53474">
    <property type="entry name" value="alpha/beta-Hydrolases"/>
    <property type="match status" value="1"/>
</dbReference>
<accession>A0A7J7J9B8</accession>
<sequence>MFIYLKKLSLSTHNLYHISNVCLLKRQLNGIMQRSLHSKVKLIIQLVHCPISTTNLRCKDTQKDKIPLIVLLPWLNAQPKHVNKYIELYHKRGYDVMTCSVKVSNFLWPESCYSTTKVLTMELSSAEFCHRPLIFHSFSVGTYMLSVLFSQMIEDPNSYSEVSRRILGYVNDSITVGGTKRMTTGIAHGFSQSKVARFMVSGTIDLYLAITHRWTVRLYDIFINAFYNNPVPKAPLLYFYSHNDPMSDPESVADVINYQKLNGYDVVFKDWQLSAHAQHYVRHPKDYVDVLDRFLKRIDTNNPLLFLSKL</sequence>
<name>A0A7J7J9B8_BUGNE</name>
<dbReference type="GO" id="GO:0017171">
    <property type="term" value="F:serine hydrolase activity"/>
    <property type="evidence" value="ECO:0007669"/>
    <property type="project" value="TreeGrafter"/>
</dbReference>
<dbReference type="EMBL" id="VXIV02002800">
    <property type="protein sequence ID" value="KAF6022832.1"/>
    <property type="molecule type" value="Genomic_DNA"/>
</dbReference>
<dbReference type="InterPro" id="IPR029058">
    <property type="entry name" value="AB_hydrolase_fold"/>
</dbReference>
<reference evidence="1" key="1">
    <citation type="submission" date="2020-06" db="EMBL/GenBank/DDBJ databases">
        <title>Draft genome of Bugula neritina, a colonial animal packing powerful symbionts and potential medicines.</title>
        <authorList>
            <person name="Rayko M."/>
        </authorList>
    </citation>
    <scope>NUCLEOTIDE SEQUENCE [LARGE SCALE GENOMIC DNA]</scope>
    <source>
        <strain evidence="1">Kwan_BN1</strain>
    </source>
</reference>
<keyword evidence="2" id="KW-1185">Reference proteome</keyword>
<organism evidence="1 2">
    <name type="scientific">Bugula neritina</name>
    <name type="common">Brown bryozoan</name>
    <name type="synonym">Sertularia neritina</name>
    <dbReference type="NCBI Taxonomy" id="10212"/>
    <lineage>
        <taxon>Eukaryota</taxon>
        <taxon>Metazoa</taxon>
        <taxon>Spiralia</taxon>
        <taxon>Lophotrochozoa</taxon>
        <taxon>Bryozoa</taxon>
        <taxon>Gymnolaemata</taxon>
        <taxon>Cheilostomatida</taxon>
        <taxon>Flustrina</taxon>
        <taxon>Buguloidea</taxon>
        <taxon>Bugulidae</taxon>
        <taxon>Bugula</taxon>
    </lineage>
</organism>
<dbReference type="PANTHER" id="PTHR20908:SF4">
    <property type="entry name" value="SI:DKEY-5I3.5"/>
    <property type="match status" value="1"/>
</dbReference>
<dbReference type="Pfam" id="PF05705">
    <property type="entry name" value="DUF829"/>
    <property type="match status" value="1"/>
</dbReference>
<evidence type="ECO:0000313" key="1">
    <source>
        <dbReference type="EMBL" id="KAF6022832.1"/>
    </source>
</evidence>
<proteinExistence type="predicted"/>
<dbReference type="OrthoDB" id="77878at2759"/>
<dbReference type="PANTHER" id="PTHR20908">
    <property type="entry name" value="LD15586P"/>
    <property type="match status" value="1"/>
</dbReference>
<dbReference type="AlphaFoldDB" id="A0A7J7J9B8"/>
<dbReference type="InterPro" id="IPR008547">
    <property type="entry name" value="DUF829_TMEM53"/>
</dbReference>